<feature type="transmembrane region" description="Helical" evidence="6">
    <location>
        <begin position="459"/>
        <end position="480"/>
    </location>
</feature>
<evidence type="ECO:0000256" key="6">
    <source>
        <dbReference type="SAM" id="Phobius"/>
    </source>
</evidence>
<dbReference type="InterPro" id="IPR051679">
    <property type="entry name" value="DASS-Related_Transporters"/>
</dbReference>
<name>A0AAW7Y9U7_9GAMM</name>
<feature type="transmembrane region" description="Helical" evidence="6">
    <location>
        <begin position="362"/>
        <end position="385"/>
    </location>
</feature>
<dbReference type="PANTHER" id="PTHR43652:SF6">
    <property type="entry name" value="ARGININE REPRESSOR"/>
    <property type="match status" value="1"/>
</dbReference>
<evidence type="ECO:0000313" key="7">
    <source>
        <dbReference type="EMBL" id="MDO6543663.1"/>
    </source>
</evidence>
<organism evidence="7 10">
    <name type="scientific">Photobacterium sanguinicancri</name>
    <dbReference type="NCBI Taxonomy" id="875932"/>
    <lineage>
        <taxon>Bacteria</taxon>
        <taxon>Pseudomonadati</taxon>
        <taxon>Pseudomonadota</taxon>
        <taxon>Gammaproteobacteria</taxon>
        <taxon>Vibrionales</taxon>
        <taxon>Vibrionaceae</taxon>
        <taxon>Photobacterium</taxon>
    </lineage>
</organism>
<reference evidence="7" key="3">
    <citation type="submission" date="2023-07" db="EMBL/GenBank/DDBJ databases">
        <title>Genome content predicts the carbon catabolic preferences of heterotrophic bacteria.</title>
        <authorList>
            <person name="Gralka M."/>
        </authorList>
    </citation>
    <scope>NUCLEOTIDE SEQUENCE</scope>
    <source>
        <strain evidence="7">G2M05</strain>
    </source>
</reference>
<protein>
    <submittedName>
        <fullName evidence="7">YfcC family protein</fullName>
    </submittedName>
</protein>
<feature type="transmembrane region" description="Helical" evidence="6">
    <location>
        <begin position="336"/>
        <end position="353"/>
    </location>
</feature>
<keyword evidence="4 6" id="KW-1133">Transmembrane helix</keyword>
<dbReference type="Proteomes" id="UP000215999">
    <property type="component" value="Unassembled WGS sequence"/>
</dbReference>
<keyword evidence="9" id="KW-1185">Reference proteome</keyword>
<feature type="transmembrane region" description="Helical" evidence="6">
    <location>
        <begin position="93"/>
        <end position="114"/>
    </location>
</feature>
<keyword evidence="2" id="KW-1003">Cell membrane</keyword>
<comment type="subcellular location">
    <subcellularLocation>
        <location evidence="1">Cell membrane</location>
        <topology evidence="1">Multi-pass membrane protein</topology>
    </subcellularLocation>
</comment>
<evidence type="ECO:0000256" key="1">
    <source>
        <dbReference type="ARBA" id="ARBA00004651"/>
    </source>
</evidence>
<evidence type="ECO:0000256" key="4">
    <source>
        <dbReference type="ARBA" id="ARBA00022989"/>
    </source>
</evidence>
<dbReference type="InterPro" id="IPR018385">
    <property type="entry name" value="C4_dicarb_anaerob_car-like"/>
</dbReference>
<keyword evidence="3 6" id="KW-0812">Transmembrane</keyword>
<dbReference type="RefSeq" id="WP_062691834.1">
    <property type="nucleotide sequence ID" value="NZ_CANMLA010000013.1"/>
</dbReference>
<feature type="transmembrane region" description="Helical" evidence="6">
    <location>
        <begin position="277"/>
        <end position="301"/>
    </location>
</feature>
<dbReference type="PANTHER" id="PTHR43652">
    <property type="entry name" value="BASIC AMINO ACID ANTIPORTER YFCC-RELATED"/>
    <property type="match status" value="1"/>
</dbReference>
<gene>
    <name evidence="8" type="ORF">ASV53_21410</name>
    <name evidence="7" type="ORF">Q4568_14030</name>
</gene>
<dbReference type="Proteomes" id="UP001170624">
    <property type="component" value="Unassembled WGS sequence"/>
</dbReference>
<keyword evidence="5 6" id="KW-0472">Membrane</keyword>
<evidence type="ECO:0000313" key="10">
    <source>
        <dbReference type="Proteomes" id="UP001170624"/>
    </source>
</evidence>
<comment type="caution">
    <text evidence="7">The sequence shown here is derived from an EMBL/GenBank/DDBJ whole genome shotgun (WGS) entry which is preliminary data.</text>
</comment>
<reference evidence="8 9" key="1">
    <citation type="journal article" date="2016" name="Antonie Van Leeuwenhoek">
        <title>Photobacterium sanguinicancri sp. nov. isolated from marine animals.</title>
        <authorList>
            <person name="Gomez-Gil B."/>
            <person name="Roque A."/>
            <person name="Rotllant G."/>
            <person name="Romalde J.L."/>
            <person name="Doce A."/>
            <person name="Eggermont M."/>
            <person name="Defoirdt T."/>
        </authorList>
    </citation>
    <scope>NUCLEOTIDE SEQUENCE [LARGE SCALE GENOMIC DNA]</scope>
    <source>
        <strain evidence="8 9">CAIM 1827</strain>
    </source>
</reference>
<feature type="transmembrane region" description="Helical" evidence="6">
    <location>
        <begin position="431"/>
        <end position="453"/>
    </location>
</feature>
<reference evidence="8" key="2">
    <citation type="submission" date="2017-07" db="EMBL/GenBank/DDBJ databases">
        <authorList>
            <person name="Gomez-Gil B."/>
            <person name="Enciso-Ibarra K."/>
        </authorList>
    </citation>
    <scope>NUCLEOTIDE SEQUENCE</scope>
    <source>
        <strain evidence="8">CAIM 1827</strain>
    </source>
</reference>
<evidence type="ECO:0000256" key="2">
    <source>
        <dbReference type="ARBA" id="ARBA00022475"/>
    </source>
</evidence>
<dbReference type="EMBL" id="JAUOPU010000014">
    <property type="protein sequence ID" value="MDO6543663.1"/>
    <property type="molecule type" value="Genomic_DNA"/>
</dbReference>
<proteinExistence type="predicted"/>
<dbReference type="Pfam" id="PF03606">
    <property type="entry name" value="DcuC"/>
    <property type="match status" value="1"/>
</dbReference>
<evidence type="ECO:0000256" key="3">
    <source>
        <dbReference type="ARBA" id="ARBA00022692"/>
    </source>
</evidence>
<dbReference type="AlphaFoldDB" id="A0AAW7Y9U7"/>
<dbReference type="EMBL" id="NOIF01000216">
    <property type="protein sequence ID" value="OZS41878.1"/>
    <property type="molecule type" value="Genomic_DNA"/>
</dbReference>
<sequence>MTTQTVQQEEKGGFFANFKFPSAYTILFGLIAFVALLTWIVPAGQYDRVMNEDLGKEVPVTGTYHAVENNPQGVIDVLIAPIDGFYDHNTYEAAAIDVSLFILVIGGFLGLVTKTGAIDAGIERVTARLQGREEMMIPILMALFAAGGTIYGMAEESLPFYTLLVPVMMAARFDPVVAAATVLLGAGIGTLGSTINPFATVIAANAAGIPFTDGIMLRVAMLAIGWVICVGYVMRYAKMVRADKTKSIVYDKYEENKAHFLGNQSGEMLEFTTSRKIILAIFAASFGVMIYGVSVAGWWMAEISGMFLASTIVIGLIARMSEEEFTSSFIDGARDLLGVALIIGIARGIVVIMDRGMITDTILFAAESTVTGLSSIVFINVMYWLEIVLSFLVPSSSGLAVLTMPIMAPLADFAGVSRDLVVTAYQSASGIVNLMTPTSAVVMGGLAIARVPYVRWVKWVAPLLGILTVLIMVMLSIGAIL</sequence>
<evidence type="ECO:0000256" key="5">
    <source>
        <dbReference type="ARBA" id="ARBA00023136"/>
    </source>
</evidence>
<evidence type="ECO:0000313" key="9">
    <source>
        <dbReference type="Proteomes" id="UP000215999"/>
    </source>
</evidence>
<feature type="transmembrane region" description="Helical" evidence="6">
    <location>
        <begin position="215"/>
        <end position="234"/>
    </location>
</feature>
<dbReference type="GO" id="GO:0005886">
    <property type="term" value="C:plasma membrane"/>
    <property type="evidence" value="ECO:0007669"/>
    <property type="project" value="UniProtKB-SubCell"/>
</dbReference>
<feature type="transmembrane region" description="Helical" evidence="6">
    <location>
        <begin position="391"/>
        <end position="411"/>
    </location>
</feature>
<feature type="transmembrane region" description="Helical" evidence="6">
    <location>
        <begin position="21"/>
        <end position="41"/>
    </location>
</feature>
<accession>A0AAW7Y9U7</accession>
<evidence type="ECO:0000313" key="8">
    <source>
        <dbReference type="EMBL" id="OZS41878.1"/>
    </source>
</evidence>